<dbReference type="GO" id="GO:0004081">
    <property type="term" value="F:bis(5'-nucleosyl)-tetraphosphatase (asymmetrical) activity"/>
    <property type="evidence" value="ECO:0007669"/>
    <property type="project" value="TreeGrafter"/>
</dbReference>
<dbReference type="InterPro" id="IPR051325">
    <property type="entry name" value="Nudix_hydrolase_domain"/>
</dbReference>
<proteinExistence type="inferred from homology"/>
<gene>
    <name evidence="8" type="ORF">A2912_01090</name>
</gene>
<evidence type="ECO:0000256" key="4">
    <source>
        <dbReference type="ARBA" id="ARBA00022801"/>
    </source>
</evidence>
<dbReference type="GO" id="GO:0006167">
    <property type="term" value="P:AMP biosynthetic process"/>
    <property type="evidence" value="ECO:0007669"/>
    <property type="project" value="TreeGrafter"/>
</dbReference>
<dbReference type="CDD" id="cd03428">
    <property type="entry name" value="NUDIX_Ap4A_Nudt2"/>
    <property type="match status" value="1"/>
</dbReference>
<dbReference type="InterPro" id="IPR020476">
    <property type="entry name" value="Nudix_hydrolase"/>
</dbReference>
<dbReference type="PROSITE" id="PS00893">
    <property type="entry name" value="NUDIX_BOX"/>
    <property type="match status" value="1"/>
</dbReference>
<organism evidence="8 9">
    <name type="scientific">Candidatus Buchananbacteria bacterium RIFCSPLOWO2_01_FULL_40_23b</name>
    <dbReference type="NCBI Taxonomy" id="1797544"/>
    <lineage>
        <taxon>Bacteria</taxon>
        <taxon>Candidatus Buchananiibacteriota</taxon>
    </lineage>
</organism>
<dbReference type="GO" id="GO:0000166">
    <property type="term" value="F:nucleotide binding"/>
    <property type="evidence" value="ECO:0007669"/>
    <property type="project" value="UniProtKB-KW"/>
</dbReference>
<evidence type="ECO:0000256" key="6">
    <source>
        <dbReference type="RuleBase" id="RU003476"/>
    </source>
</evidence>
<keyword evidence="4 6" id="KW-0378">Hydrolase</keyword>
<dbReference type="Proteomes" id="UP000178122">
    <property type="component" value="Unassembled WGS sequence"/>
</dbReference>
<keyword evidence="3" id="KW-0547">Nucleotide-binding</keyword>
<dbReference type="PROSITE" id="PS51462">
    <property type="entry name" value="NUDIX"/>
    <property type="match status" value="1"/>
</dbReference>
<evidence type="ECO:0000313" key="9">
    <source>
        <dbReference type="Proteomes" id="UP000178122"/>
    </source>
</evidence>
<dbReference type="InterPro" id="IPR003565">
    <property type="entry name" value="Tetra_PHTase"/>
</dbReference>
<feature type="domain" description="Nudix hydrolase" evidence="7">
    <location>
        <begin position="2"/>
        <end position="133"/>
    </location>
</feature>
<evidence type="ECO:0000313" key="8">
    <source>
        <dbReference type="EMBL" id="OGY55800.1"/>
    </source>
</evidence>
<dbReference type="AlphaFoldDB" id="A0A1G1YW51"/>
<dbReference type="PRINTS" id="PR00502">
    <property type="entry name" value="NUDIXFAMILY"/>
</dbReference>
<evidence type="ECO:0000256" key="5">
    <source>
        <dbReference type="ARBA" id="ARBA00032644"/>
    </source>
</evidence>
<dbReference type="PANTHER" id="PTHR21340:SF0">
    <property type="entry name" value="BIS(5'-NUCLEOSYL)-TETRAPHOSPHATASE [ASYMMETRICAL]"/>
    <property type="match status" value="1"/>
</dbReference>
<dbReference type="EMBL" id="MHIN01000004">
    <property type="protein sequence ID" value="OGY55800.1"/>
    <property type="molecule type" value="Genomic_DNA"/>
</dbReference>
<evidence type="ECO:0000256" key="3">
    <source>
        <dbReference type="ARBA" id="ARBA00022741"/>
    </source>
</evidence>
<dbReference type="InterPro" id="IPR000086">
    <property type="entry name" value="NUDIX_hydrolase_dom"/>
</dbReference>
<accession>A0A1G1YW51</accession>
<evidence type="ECO:0000259" key="7">
    <source>
        <dbReference type="PROSITE" id="PS51462"/>
    </source>
</evidence>
<dbReference type="SUPFAM" id="SSF55811">
    <property type="entry name" value="Nudix"/>
    <property type="match status" value="1"/>
</dbReference>
<dbReference type="Pfam" id="PF00293">
    <property type="entry name" value="NUDIX"/>
    <property type="match status" value="1"/>
</dbReference>
<sequence length="146" mass="16692">MKTEKSCGVIVFRKGKKNKEFLVIKHSPLVGGHWDFPKGHMEEGETEQETALREVEEEAGLRVKLIEGFREEIRYVDTINNVNKVVVFFVGDAVNSEAICDGKEVVELCWLEYAPAQEKLTYENAKDILKKAELFLNENEKVSKCN</sequence>
<name>A0A1G1YW51_9BACT</name>
<evidence type="ECO:0000256" key="2">
    <source>
        <dbReference type="ARBA" id="ARBA00018911"/>
    </source>
</evidence>
<evidence type="ECO:0000256" key="1">
    <source>
        <dbReference type="ARBA" id="ARBA00005582"/>
    </source>
</evidence>
<comment type="similarity">
    <text evidence="1 6">Belongs to the Nudix hydrolase family.</text>
</comment>
<dbReference type="InterPro" id="IPR015797">
    <property type="entry name" value="NUDIX_hydrolase-like_dom_sf"/>
</dbReference>
<protein>
    <recommendedName>
        <fullName evidence="2">Bis(5'-nucleosyl)-tetraphosphatase [asymmetrical]</fullName>
    </recommendedName>
    <alternativeName>
        <fullName evidence="5">Diadenosine 5',5'''-P1,P4-tetraphosphate asymmetrical hydrolase</fullName>
    </alternativeName>
</protein>
<dbReference type="InterPro" id="IPR020084">
    <property type="entry name" value="NUDIX_hydrolase_CS"/>
</dbReference>
<dbReference type="PANTHER" id="PTHR21340">
    <property type="entry name" value="DIADENOSINE 5,5-P1,P4-TETRAPHOSPHATE PYROPHOSPHOHYDROLASE MUTT"/>
    <property type="match status" value="1"/>
</dbReference>
<comment type="caution">
    <text evidence="8">The sequence shown here is derived from an EMBL/GenBank/DDBJ whole genome shotgun (WGS) entry which is preliminary data.</text>
</comment>
<reference evidence="8 9" key="1">
    <citation type="journal article" date="2016" name="Nat. Commun.">
        <title>Thousands of microbial genomes shed light on interconnected biogeochemical processes in an aquifer system.</title>
        <authorList>
            <person name="Anantharaman K."/>
            <person name="Brown C.T."/>
            <person name="Hug L.A."/>
            <person name="Sharon I."/>
            <person name="Castelle C.J."/>
            <person name="Probst A.J."/>
            <person name="Thomas B.C."/>
            <person name="Singh A."/>
            <person name="Wilkins M.J."/>
            <person name="Karaoz U."/>
            <person name="Brodie E.L."/>
            <person name="Williams K.H."/>
            <person name="Hubbard S.S."/>
            <person name="Banfield J.F."/>
        </authorList>
    </citation>
    <scope>NUCLEOTIDE SEQUENCE [LARGE SCALE GENOMIC DNA]</scope>
</reference>
<dbReference type="GO" id="GO:0006754">
    <property type="term" value="P:ATP biosynthetic process"/>
    <property type="evidence" value="ECO:0007669"/>
    <property type="project" value="TreeGrafter"/>
</dbReference>
<dbReference type="Gene3D" id="3.90.79.10">
    <property type="entry name" value="Nucleoside Triphosphate Pyrophosphohydrolase"/>
    <property type="match status" value="1"/>
</dbReference>